<feature type="transmembrane region" description="Helical" evidence="1">
    <location>
        <begin position="247"/>
        <end position="264"/>
    </location>
</feature>
<feature type="transmembrane region" description="Helical" evidence="1">
    <location>
        <begin position="189"/>
        <end position="208"/>
    </location>
</feature>
<keyword evidence="1" id="KW-1133">Transmembrane helix</keyword>
<feature type="transmembrane region" description="Helical" evidence="1">
    <location>
        <begin position="306"/>
        <end position="323"/>
    </location>
</feature>
<dbReference type="EMBL" id="JBCEWA010000004">
    <property type="protein sequence ID" value="MEL5988060.1"/>
    <property type="molecule type" value="Genomic_DNA"/>
</dbReference>
<feature type="transmembrane region" description="Helical" evidence="1">
    <location>
        <begin position="36"/>
        <end position="59"/>
    </location>
</feature>
<evidence type="ECO:0000313" key="3">
    <source>
        <dbReference type="Proteomes" id="UP001398420"/>
    </source>
</evidence>
<comment type="caution">
    <text evidence="2">The sequence shown here is derived from an EMBL/GenBank/DDBJ whole genome shotgun (WGS) entry which is preliminary data.</text>
</comment>
<keyword evidence="3" id="KW-1185">Reference proteome</keyword>
<evidence type="ECO:0000313" key="2">
    <source>
        <dbReference type="EMBL" id="MEL5988060.1"/>
    </source>
</evidence>
<dbReference type="RefSeq" id="WP_068453594.1">
    <property type="nucleotide sequence ID" value="NZ_CP147847.1"/>
</dbReference>
<proteinExistence type="predicted"/>
<gene>
    <name evidence="2" type="ORF">AAF454_06480</name>
</gene>
<keyword evidence="1" id="KW-0472">Membrane</keyword>
<feature type="transmembrane region" description="Helical" evidence="1">
    <location>
        <begin position="374"/>
        <end position="391"/>
    </location>
</feature>
<sequence>MKNFKQSFQREMNQYKMSEQAKERMIQKGKKERRKVIYKPLLLTACMMVVFAGILLMIFQQQTTRVGQAEDGIQSIRIDTEARYEEDGTTLTNQWFSSERELSSSKFEAFQKKLNASPVIKKEIEPPSLYYVVEVTKENNEVETFLLFSNDEDTQYYVKELDTDKIYKWADSVEETELFFKLKPSVMEIALIAFILCIPTLFSTLFIEKEKKEPYEYQNKVKNIFGKIAFVTTMLFAWYVIWKTRNIFYGLLIFTFASIIGSFNKNHIRMSRPNAMKLLEGTKDILSYTYAFTIFIFILYRNQNALYVGIAFIVLSFILWFVMKNREEVTCPHCDEVLDYRTTWKLQWGMKKYQACGHCAQPIYLNKRRIDLQGFLLSLVLGALSIGANLYGIHIAYIIGVIIVYVLYFILFSPLFIRVDKEDKPLW</sequence>
<feature type="transmembrane region" description="Helical" evidence="1">
    <location>
        <begin position="397"/>
        <end position="417"/>
    </location>
</feature>
<protein>
    <submittedName>
        <fullName evidence="2">Uncharacterized protein</fullName>
    </submittedName>
</protein>
<accession>A0ABU9LLQ8</accession>
<feature type="transmembrane region" description="Helical" evidence="1">
    <location>
        <begin position="285"/>
        <end position="300"/>
    </location>
</feature>
<organism evidence="2 3">
    <name type="scientific">Kurthia gibsonii</name>
    <dbReference type="NCBI Taxonomy" id="33946"/>
    <lineage>
        <taxon>Bacteria</taxon>
        <taxon>Bacillati</taxon>
        <taxon>Bacillota</taxon>
        <taxon>Bacilli</taxon>
        <taxon>Bacillales</taxon>
        <taxon>Caryophanaceae</taxon>
        <taxon>Kurthia</taxon>
    </lineage>
</organism>
<evidence type="ECO:0000256" key="1">
    <source>
        <dbReference type="SAM" id="Phobius"/>
    </source>
</evidence>
<dbReference type="Proteomes" id="UP001398420">
    <property type="component" value="Unassembled WGS sequence"/>
</dbReference>
<feature type="transmembrane region" description="Helical" evidence="1">
    <location>
        <begin position="224"/>
        <end position="241"/>
    </location>
</feature>
<name>A0ABU9LLQ8_9BACL</name>
<reference evidence="2 3" key="1">
    <citation type="submission" date="2024-04" db="EMBL/GenBank/DDBJ databases">
        <authorList>
            <person name="Wu Y.S."/>
            <person name="Zhang L."/>
        </authorList>
    </citation>
    <scope>NUCLEOTIDE SEQUENCE [LARGE SCALE GENOMIC DNA]</scope>
    <source>
        <strain evidence="2 3">KG-01</strain>
    </source>
</reference>
<keyword evidence="1" id="KW-0812">Transmembrane</keyword>